<feature type="transmembrane region" description="Helical" evidence="13">
    <location>
        <begin position="1277"/>
        <end position="1299"/>
    </location>
</feature>
<evidence type="ECO:0000256" key="3">
    <source>
        <dbReference type="ARBA" id="ARBA00022692"/>
    </source>
</evidence>
<feature type="domain" description="Integrin alpha second immunoglobulin-like" evidence="16">
    <location>
        <begin position="625"/>
        <end position="769"/>
    </location>
</feature>
<gene>
    <name evidence="19" type="primary">LOC108666440</name>
</gene>
<keyword evidence="3 13" id="KW-0812">Transmembrane</keyword>
<keyword evidence="4" id="KW-0732">Signal</keyword>
<dbReference type="InterPro" id="IPR048285">
    <property type="entry name" value="Integrin_alpha_Ig-like_2"/>
</dbReference>
<feature type="compositionally biased region" description="Polar residues" evidence="14">
    <location>
        <begin position="1016"/>
        <end position="1030"/>
    </location>
</feature>
<evidence type="ECO:0000256" key="6">
    <source>
        <dbReference type="ARBA" id="ARBA00022889"/>
    </source>
</evidence>
<dbReference type="GO" id="GO:0005178">
    <property type="term" value="F:integrin binding"/>
    <property type="evidence" value="ECO:0007669"/>
    <property type="project" value="TreeGrafter"/>
</dbReference>
<dbReference type="InterPro" id="IPR013649">
    <property type="entry name" value="Integrin_alpha_Ig-like_1"/>
</dbReference>
<feature type="domain" description="Integrin alpha third immunoglobulin-like" evidence="17">
    <location>
        <begin position="1154"/>
        <end position="1255"/>
    </location>
</feature>
<dbReference type="Gene3D" id="2.60.40.1530">
    <property type="entry name" value="ntegrin, alpha v. Chain A, domain 4"/>
    <property type="match status" value="2"/>
</dbReference>
<feature type="domain" description="Integrin alpha third immunoglobulin-like" evidence="17">
    <location>
        <begin position="779"/>
        <end position="913"/>
    </location>
</feature>
<dbReference type="GO" id="GO:0007160">
    <property type="term" value="P:cell-matrix adhesion"/>
    <property type="evidence" value="ECO:0007669"/>
    <property type="project" value="TreeGrafter"/>
</dbReference>
<dbReference type="Pfam" id="PF20806">
    <property type="entry name" value="Integrin_A_Ig_3"/>
    <property type="match status" value="2"/>
</dbReference>
<evidence type="ECO:0000256" key="11">
    <source>
        <dbReference type="ARBA" id="ARBA00023180"/>
    </source>
</evidence>
<dbReference type="Pfam" id="PF20805">
    <property type="entry name" value="Integrin_A_Ig_2"/>
    <property type="match status" value="1"/>
</dbReference>
<evidence type="ECO:0000256" key="9">
    <source>
        <dbReference type="ARBA" id="ARBA00023136"/>
    </source>
</evidence>
<evidence type="ECO:0000259" key="16">
    <source>
        <dbReference type="Pfam" id="PF20805"/>
    </source>
</evidence>
<dbReference type="Pfam" id="PF01839">
    <property type="entry name" value="FG-GAP"/>
    <property type="match status" value="2"/>
</dbReference>
<dbReference type="SUPFAM" id="SSF69179">
    <property type="entry name" value="Integrin domains"/>
    <property type="match status" value="3"/>
</dbReference>
<evidence type="ECO:0000256" key="13">
    <source>
        <dbReference type="RuleBase" id="RU003762"/>
    </source>
</evidence>
<evidence type="ECO:0000256" key="2">
    <source>
        <dbReference type="ARBA" id="ARBA00008054"/>
    </source>
</evidence>
<dbReference type="SUPFAM" id="SSF69318">
    <property type="entry name" value="Integrin alpha N-terminal domain"/>
    <property type="match status" value="1"/>
</dbReference>
<dbReference type="OrthoDB" id="5317514at2759"/>
<evidence type="ECO:0000259" key="15">
    <source>
        <dbReference type="Pfam" id="PF08441"/>
    </source>
</evidence>
<feature type="repeat" description="FG-GAP" evidence="12">
    <location>
        <begin position="337"/>
        <end position="396"/>
    </location>
</feature>
<protein>
    <submittedName>
        <fullName evidence="19">Integrin alpha-PS1</fullName>
    </submittedName>
</protein>
<name>A0A8B7N4N3_HYAAZ</name>
<dbReference type="GO" id="GO:0009897">
    <property type="term" value="C:external side of plasma membrane"/>
    <property type="evidence" value="ECO:0007669"/>
    <property type="project" value="TreeGrafter"/>
</dbReference>
<evidence type="ECO:0000259" key="17">
    <source>
        <dbReference type="Pfam" id="PF20806"/>
    </source>
</evidence>
<sequence>MPATPSCTSWHWFRELLGIPSAHLLTARAPDTSMYTCHGACPGHEYASMYTCPGACPGHEYASMYTCPGHEYASMYTCSGACPGHEYASMYTCPGHEYASMLLVGAPKDHNLQPGTHRSGALWKCPFTSNSSDCVQVHTDGFKDPDSGLYDFFYANENLLPPNDDEIKDDQWLGVTVKSRLVVCAHRYMHRGPGFQWGFGLCYLLNQKLDVMDSMEPCRGKAVAKGHQQYGFCQAGMSGLILDDEVVLGLPGPYTWRGTVHTSNISKNFLLRDKTQYFGPVTENDSPVDKYSYLGYSVTTGYFFGDYVSYVGGAPRSNGTGQVVFFSRAKIGESLLVVDLVLDGEMFASSFGFEVLGLDINRDGFDDLLVSAPFYYTKHNSGAVYVYINNQDGIKKNHMYSRIEGPAGESRFGFSMTSLGDLNRDGYLDVAIGAPYEDRGAIYILCSGEQSVLLRARPVIMIQTIVLPEGGPRNIDPTKPGCPDDQGSEDTCFSFEACFKMDNDAGTRTGLLLSYSIEELVYRDQPLPRVYFEKEGTTQTSVVKKKIQLRPEDMGRHQCTREVAYLKPGNRDVLRPLKFKLSYEIIQREPQPMREGGPIPNMDDFPILDQQEALRYFEAHFLKDCGADNKCDSDLNLNAAFQLPWDDTRSHQVFELGLRNVALLEASVTNSGDPAYEPSLFVEHHDSMAFSIKESDCRRSAGLARLYGMCVPVRADLVHCTLGNPLTNSTGPLLLAFKPSGFFDKRFIRFKVFANSTSNERTPQDNIDLVLEILKRAEVSITGSVTPEQVFFGGEIVGESGVTNVHQIGSEVVHKYVVDNRGPWRSDYVEVKILWPHQMENHQDQGSWLLYLTEKPVVDGDGECSVDPAFVDPLRFMATSSSSSSSLEQSSSSQSSSGQSTSSQSSFSQSSSSQSSSGQSSSGQSSSGQSSFSQSSSGQSSSGQSSSGQFFNVGSEVETQPSGGIQVSYSNKTVTTKVVTSKVNTIRTESKTSKDSVSGTSDAVVNRGANNRIQSMSEKVQSVTTASTNKGAKKSSTKNYEENYEDYDEYPDEYYDDEEDDYYRTNHIRRKRYTTNSLSRDKSLLGTELIRENASTGNNWPPPEPYSVEGVLPSPSIPIAGVLPPDEENKFVGLQIITDSGLRSGEYSTVDRLVHRRSKRQGYATAQYVTDGVTGRTLQAVTLRCTGDVPTAKCIPIRCTIRNLGAESSASIRIVSRLWNATLVEDYAHVNLVNVQSRGELLLPEDIRSRQDESDDVAVAETKAYANLLEQPQSVPLWVILVSVFAGLLLLALIILILCKMGFFERRRRPDTNNLMRNGH</sequence>
<keyword evidence="7 13" id="KW-1133">Transmembrane helix</keyword>
<dbReference type="Gene3D" id="2.130.10.130">
    <property type="entry name" value="Integrin alpha, N-terminal"/>
    <property type="match status" value="1"/>
</dbReference>
<dbReference type="PRINTS" id="PR01185">
    <property type="entry name" value="INTEGRINA"/>
</dbReference>
<reference evidence="19" key="1">
    <citation type="submission" date="2025-08" db="UniProtKB">
        <authorList>
            <consortium name="RefSeq"/>
        </authorList>
    </citation>
    <scope>IDENTIFICATION</scope>
    <source>
        <tissue evidence="19">Whole organism</tissue>
    </source>
</reference>
<keyword evidence="10 13" id="KW-0675">Receptor</keyword>
<keyword evidence="6 13" id="KW-0130">Cell adhesion</keyword>
<feature type="region of interest" description="Disordered" evidence="14">
    <location>
        <begin position="881"/>
        <end position="967"/>
    </location>
</feature>
<evidence type="ECO:0000256" key="14">
    <source>
        <dbReference type="SAM" id="MobiDB-lite"/>
    </source>
</evidence>
<feature type="region of interest" description="Disordered" evidence="14">
    <location>
        <begin position="1016"/>
        <end position="1046"/>
    </location>
</feature>
<feature type="domain" description="Integrin alpha first immunoglubulin-like" evidence="15">
    <location>
        <begin position="456"/>
        <end position="624"/>
    </location>
</feature>
<feature type="compositionally biased region" description="Low complexity" evidence="14">
    <location>
        <begin position="881"/>
        <end position="949"/>
    </location>
</feature>
<dbReference type="GO" id="GO:0033627">
    <property type="term" value="P:cell adhesion mediated by integrin"/>
    <property type="evidence" value="ECO:0007669"/>
    <property type="project" value="TreeGrafter"/>
</dbReference>
<feature type="repeat" description="FG-GAP" evidence="12">
    <location>
        <begin position="398"/>
        <end position="454"/>
    </location>
</feature>
<dbReference type="OMA" id="EYASMYT"/>
<dbReference type="GO" id="GO:0007157">
    <property type="term" value="P:heterophilic cell-cell adhesion via plasma membrane cell adhesion molecules"/>
    <property type="evidence" value="ECO:0007669"/>
    <property type="project" value="UniProtKB-ARBA"/>
</dbReference>
<keyword evidence="9 13" id="KW-0472">Membrane</keyword>
<dbReference type="GO" id="GO:0008305">
    <property type="term" value="C:integrin complex"/>
    <property type="evidence" value="ECO:0007669"/>
    <property type="project" value="InterPro"/>
</dbReference>
<evidence type="ECO:0000313" key="18">
    <source>
        <dbReference type="Proteomes" id="UP000694843"/>
    </source>
</evidence>
<evidence type="ECO:0000256" key="12">
    <source>
        <dbReference type="PROSITE-ProRule" id="PRU00803"/>
    </source>
</evidence>
<dbReference type="InterPro" id="IPR048286">
    <property type="entry name" value="Integrin_alpha_Ig-like_3"/>
</dbReference>
<keyword evidence="5" id="KW-0677">Repeat</keyword>
<comment type="similarity">
    <text evidence="2 13">Belongs to the integrin alpha chain family.</text>
</comment>
<dbReference type="PROSITE" id="PS51470">
    <property type="entry name" value="FG_GAP"/>
    <property type="match status" value="2"/>
</dbReference>
<organism evidence="18 19">
    <name type="scientific">Hyalella azteca</name>
    <name type="common">Amphipod</name>
    <dbReference type="NCBI Taxonomy" id="294128"/>
    <lineage>
        <taxon>Eukaryota</taxon>
        <taxon>Metazoa</taxon>
        <taxon>Ecdysozoa</taxon>
        <taxon>Arthropoda</taxon>
        <taxon>Crustacea</taxon>
        <taxon>Multicrustacea</taxon>
        <taxon>Malacostraca</taxon>
        <taxon>Eumalacostraca</taxon>
        <taxon>Peracarida</taxon>
        <taxon>Amphipoda</taxon>
        <taxon>Senticaudata</taxon>
        <taxon>Talitrida</taxon>
        <taxon>Talitroidea</taxon>
        <taxon>Hyalellidae</taxon>
        <taxon>Hyalella</taxon>
    </lineage>
</organism>
<keyword evidence="11" id="KW-0325">Glycoprotein</keyword>
<dbReference type="Pfam" id="PF08441">
    <property type="entry name" value="Integrin_A_Ig_1"/>
    <property type="match status" value="1"/>
</dbReference>
<dbReference type="InterPro" id="IPR013519">
    <property type="entry name" value="Int_alpha_beta-p"/>
</dbReference>
<dbReference type="PANTHER" id="PTHR23220:SF122">
    <property type="entry name" value="INTEGRIN ALPHA-PS1"/>
    <property type="match status" value="1"/>
</dbReference>
<dbReference type="GO" id="GO:0007229">
    <property type="term" value="P:integrin-mediated signaling pathway"/>
    <property type="evidence" value="ECO:0007669"/>
    <property type="project" value="UniProtKB-KW"/>
</dbReference>
<evidence type="ECO:0000256" key="5">
    <source>
        <dbReference type="ARBA" id="ARBA00022737"/>
    </source>
</evidence>
<dbReference type="Proteomes" id="UP000694843">
    <property type="component" value="Unplaced"/>
</dbReference>
<dbReference type="InterPro" id="IPR032695">
    <property type="entry name" value="Integrin_dom_sf"/>
</dbReference>
<dbReference type="KEGG" id="hazt:108666440"/>
<dbReference type="SMART" id="SM00191">
    <property type="entry name" value="Int_alpha"/>
    <property type="match status" value="4"/>
</dbReference>
<dbReference type="InterPro" id="IPR028994">
    <property type="entry name" value="Integrin_alpha_N"/>
</dbReference>
<evidence type="ECO:0000256" key="10">
    <source>
        <dbReference type="ARBA" id="ARBA00023170"/>
    </source>
</evidence>
<dbReference type="InterPro" id="IPR013517">
    <property type="entry name" value="FG-GAP"/>
</dbReference>
<evidence type="ECO:0000256" key="4">
    <source>
        <dbReference type="ARBA" id="ARBA00022729"/>
    </source>
</evidence>
<proteinExistence type="inferred from homology"/>
<evidence type="ECO:0000313" key="19">
    <source>
        <dbReference type="RefSeq" id="XP_018008806.1"/>
    </source>
</evidence>
<dbReference type="Gene3D" id="2.60.40.1510">
    <property type="entry name" value="ntegrin, alpha v. Chain A, domain 3"/>
    <property type="match status" value="1"/>
</dbReference>
<keyword evidence="18" id="KW-1185">Reference proteome</keyword>
<keyword evidence="8 13" id="KW-0401">Integrin</keyword>
<dbReference type="Gene3D" id="1.20.5.930">
    <property type="entry name" value="Bicelle-embedded integrin alpha(iib) transmembrane segment"/>
    <property type="match status" value="1"/>
</dbReference>
<evidence type="ECO:0000256" key="1">
    <source>
        <dbReference type="ARBA" id="ARBA00004479"/>
    </source>
</evidence>
<accession>A0A8B7N4N3</accession>
<dbReference type="GeneID" id="108666440"/>
<evidence type="ECO:0000256" key="7">
    <source>
        <dbReference type="ARBA" id="ARBA00022989"/>
    </source>
</evidence>
<dbReference type="RefSeq" id="XP_018008806.1">
    <property type="nucleotide sequence ID" value="XM_018153317.2"/>
</dbReference>
<comment type="subcellular location">
    <subcellularLocation>
        <location evidence="1 13">Membrane</location>
        <topology evidence="1 13">Single-pass type I membrane protein</topology>
    </subcellularLocation>
</comment>
<dbReference type="InterPro" id="IPR000413">
    <property type="entry name" value="Integrin_alpha"/>
</dbReference>
<evidence type="ECO:0000256" key="8">
    <source>
        <dbReference type="ARBA" id="ARBA00023037"/>
    </source>
</evidence>
<dbReference type="PANTHER" id="PTHR23220">
    <property type="entry name" value="INTEGRIN ALPHA"/>
    <property type="match status" value="1"/>
</dbReference>
<dbReference type="GO" id="GO:0048513">
    <property type="term" value="P:animal organ development"/>
    <property type="evidence" value="ECO:0007669"/>
    <property type="project" value="UniProtKB-ARBA"/>
</dbReference>
<dbReference type="Gene3D" id="2.60.40.1460">
    <property type="entry name" value="Integrin domains. Chain A, domain 2"/>
    <property type="match status" value="1"/>
</dbReference>